<dbReference type="RefSeq" id="WP_119692857.1">
    <property type="nucleotide sequence ID" value="NZ_QXDA01000003.1"/>
</dbReference>
<dbReference type="PANTHER" id="PTHR37941:SF1">
    <property type="entry name" value="FUMARASE E-RELATED"/>
    <property type="match status" value="1"/>
</dbReference>
<sequence>MGTSKERPELIDESDRGAVIVAAALLEDDLSEMLRDIIKNNGVSAKQIKEIFDLSGPLSSFSSKTLICYAFGLITKDIFDDLGKIRKLRNKFAHSTDKADFLSPEIEDHVADIKCCIEASKSFKGEIFKGRGTRNETSEPKKDSLEDWEARAKGFVKYTKAVFCLGISLLRVQIKEQHLNRI</sequence>
<reference evidence="1 2" key="1">
    <citation type="submission" date="2018-08" db="EMBL/GenBank/DDBJ databases">
        <title>Genome sequencing of rice bacterial endophytes.</title>
        <authorList>
            <person name="Venturi V."/>
        </authorList>
    </citation>
    <scope>NUCLEOTIDE SEQUENCE [LARGE SCALE GENOMIC DNA]</scope>
    <source>
        <strain evidence="1 2">E1205</strain>
    </source>
</reference>
<dbReference type="InterPro" id="IPR038026">
    <property type="entry name" value="MtlR-like_sf"/>
</dbReference>
<dbReference type="GO" id="GO:0045892">
    <property type="term" value="P:negative regulation of DNA-templated transcription"/>
    <property type="evidence" value="ECO:0007669"/>
    <property type="project" value="TreeGrafter"/>
</dbReference>
<dbReference type="PANTHER" id="PTHR37941">
    <property type="entry name" value="FUMARASE E-RELATED"/>
    <property type="match status" value="1"/>
</dbReference>
<dbReference type="Gene3D" id="1.20.120.330">
    <property type="entry name" value="Nucleotidyltransferases domain 2"/>
    <property type="match status" value="1"/>
</dbReference>
<dbReference type="Proteomes" id="UP000265836">
    <property type="component" value="Unassembled WGS sequence"/>
</dbReference>
<dbReference type="InterPro" id="IPR007761">
    <property type="entry name" value="MtlR-like"/>
</dbReference>
<name>A0A397N8M4_ECTOL</name>
<gene>
    <name evidence="1" type="ORF">DFO61_2229</name>
</gene>
<evidence type="ECO:0000313" key="2">
    <source>
        <dbReference type="Proteomes" id="UP000265836"/>
    </source>
</evidence>
<dbReference type="Pfam" id="PF05068">
    <property type="entry name" value="MtlR"/>
    <property type="match status" value="1"/>
</dbReference>
<evidence type="ECO:0000313" key="1">
    <source>
        <dbReference type="EMBL" id="RIA31507.1"/>
    </source>
</evidence>
<organism evidence="1 2">
    <name type="scientific">Ectopseudomonas oleovorans</name>
    <name type="common">Pseudomonas oleovorans</name>
    <dbReference type="NCBI Taxonomy" id="301"/>
    <lineage>
        <taxon>Bacteria</taxon>
        <taxon>Pseudomonadati</taxon>
        <taxon>Pseudomonadota</taxon>
        <taxon>Gammaproteobacteria</taxon>
        <taxon>Pseudomonadales</taxon>
        <taxon>Pseudomonadaceae</taxon>
        <taxon>Ectopseudomonas</taxon>
    </lineage>
</organism>
<dbReference type="AlphaFoldDB" id="A0A397N8M4"/>
<accession>A0A397N8M4</accession>
<dbReference type="SUPFAM" id="SSF158668">
    <property type="entry name" value="MtlR-like"/>
    <property type="match status" value="1"/>
</dbReference>
<protein>
    <submittedName>
        <fullName evidence="1">Mannitol repressor</fullName>
    </submittedName>
</protein>
<dbReference type="EMBL" id="QXDA01000003">
    <property type="protein sequence ID" value="RIA31507.1"/>
    <property type="molecule type" value="Genomic_DNA"/>
</dbReference>
<comment type="caution">
    <text evidence="1">The sequence shown here is derived from an EMBL/GenBank/DDBJ whole genome shotgun (WGS) entry which is preliminary data.</text>
</comment>
<proteinExistence type="predicted"/>